<dbReference type="InterPro" id="IPR001647">
    <property type="entry name" value="HTH_TetR"/>
</dbReference>
<dbReference type="Pfam" id="PF00440">
    <property type="entry name" value="TetR_N"/>
    <property type="match status" value="1"/>
</dbReference>
<dbReference type="EMBL" id="VOQS01000003">
    <property type="protein sequence ID" value="TXC82621.1"/>
    <property type="molecule type" value="Genomic_DNA"/>
</dbReference>
<dbReference type="PANTHER" id="PTHR47506:SF6">
    <property type="entry name" value="HTH-TYPE TRANSCRIPTIONAL REPRESSOR NEMR"/>
    <property type="match status" value="1"/>
</dbReference>
<dbReference type="InterPro" id="IPR011075">
    <property type="entry name" value="TetR_C"/>
</dbReference>
<dbReference type="GO" id="GO:0003677">
    <property type="term" value="F:DNA binding"/>
    <property type="evidence" value="ECO:0007669"/>
    <property type="project" value="UniProtKB-UniRule"/>
</dbReference>
<dbReference type="AlphaFoldDB" id="A0A5C6VCY4"/>
<feature type="DNA-binding region" description="H-T-H motif" evidence="4">
    <location>
        <begin position="34"/>
        <end position="53"/>
    </location>
</feature>
<name>A0A5C6VCY4_9BURK</name>
<dbReference type="PANTHER" id="PTHR47506">
    <property type="entry name" value="TRANSCRIPTIONAL REGULATORY PROTEIN"/>
    <property type="match status" value="1"/>
</dbReference>
<dbReference type="Proteomes" id="UP000321776">
    <property type="component" value="Unassembled WGS sequence"/>
</dbReference>
<evidence type="ECO:0000256" key="3">
    <source>
        <dbReference type="ARBA" id="ARBA00023163"/>
    </source>
</evidence>
<keyword evidence="2 4" id="KW-0238">DNA-binding</keyword>
<protein>
    <submittedName>
        <fullName evidence="6">TetR family transcriptional regulator</fullName>
    </submittedName>
</protein>
<accession>A0A5C6VCY4</accession>
<evidence type="ECO:0000256" key="4">
    <source>
        <dbReference type="PROSITE-ProRule" id="PRU00335"/>
    </source>
</evidence>
<keyword evidence="3" id="KW-0804">Transcription</keyword>
<dbReference type="InterPro" id="IPR036271">
    <property type="entry name" value="Tet_transcr_reg_TetR-rel_C_sf"/>
</dbReference>
<reference evidence="6 7" key="1">
    <citation type="journal article" date="2018" name="Int. J. Syst. Evol. Microbiol.">
        <title>Paraburkholderia azotifigens sp. nov., a nitrogen-fixing bacterium isolated from paddy soil.</title>
        <authorList>
            <person name="Choi G.M."/>
            <person name="Im W.T."/>
        </authorList>
    </citation>
    <scope>NUCLEOTIDE SEQUENCE [LARGE SCALE GENOMIC DNA]</scope>
    <source>
        <strain evidence="6 7">NF 2-5-3</strain>
    </source>
</reference>
<organism evidence="6 7">
    <name type="scientific">Paraburkholderia azotifigens</name>
    <dbReference type="NCBI Taxonomy" id="2057004"/>
    <lineage>
        <taxon>Bacteria</taxon>
        <taxon>Pseudomonadati</taxon>
        <taxon>Pseudomonadota</taxon>
        <taxon>Betaproteobacteria</taxon>
        <taxon>Burkholderiales</taxon>
        <taxon>Burkholderiaceae</taxon>
        <taxon>Paraburkholderia</taxon>
    </lineage>
</organism>
<evidence type="ECO:0000313" key="7">
    <source>
        <dbReference type="Proteomes" id="UP000321776"/>
    </source>
</evidence>
<evidence type="ECO:0000259" key="5">
    <source>
        <dbReference type="PROSITE" id="PS50977"/>
    </source>
</evidence>
<gene>
    <name evidence="6" type="ORF">FRZ40_19400</name>
</gene>
<dbReference type="Gene3D" id="1.10.357.10">
    <property type="entry name" value="Tetracycline Repressor, domain 2"/>
    <property type="match status" value="1"/>
</dbReference>
<proteinExistence type="predicted"/>
<dbReference type="SUPFAM" id="SSF46689">
    <property type="entry name" value="Homeodomain-like"/>
    <property type="match status" value="1"/>
</dbReference>
<keyword evidence="1" id="KW-0805">Transcription regulation</keyword>
<dbReference type="Pfam" id="PF16925">
    <property type="entry name" value="TetR_C_13"/>
    <property type="match status" value="1"/>
</dbReference>
<evidence type="ECO:0000256" key="1">
    <source>
        <dbReference type="ARBA" id="ARBA00023015"/>
    </source>
</evidence>
<dbReference type="SUPFAM" id="SSF48498">
    <property type="entry name" value="Tetracyclin repressor-like, C-terminal domain"/>
    <property type="match status" value="1"/>
</dbReference>
<dbReference type="PROSITE" id="PS50977">
    <property type="entry name" value="HTH_TETR_2"/>
    <property type="match status" value="1"/>
</dbReference>
<sequence length="200" mass="22391">MSRHHAKTPNPEVRARLLSIGRDVVLDKGFNGCGVQDITAAANVPKGSFYNYFETKEAFAAEIVEQYWQSIEDRHGPILYDARIKPLKRIVRFFRAISEDHGRENFKLGCLIGNLSLELSNTSDSTRGKLTELLQRWEDGLAACLAEAQERGELDTGIKAAELAQIVIEAYEGALMRGKVEQSGDACARFERVVLPRLLR</sequence>
<evidence type="ECO:0000256" key="2">
    <source>
        <dbReference type="ARBA" id="ARBA00023125"/>
    </source>
</evidence>
<dbReference type="InterPro" id="IPR009057">
    <property type="entry name" value="Homeodomain-like_sf"/>
</dbReference>
<evidence type="ECO:0000313" key="6">
    <source>
        <dbReference type="EMBL" id="TXC82621.1"/>
    </source>
</evidence>
<feature type="domain" description="HTH tetR-type" evidence="5">
    <location>
        <begin position="11"/>
        <end position="71"/>
    </location>
</feature>
<comment type="caution">
    <text evidence="6">The sequence shown here is derived from an EMBL/GenBank/DDBJ whole genome shotgun (WGS) entry which is preliminary data.</text>
</comment>